<gene>
    <name evidence="5" type="primary">febA</name>
    <name evidence="5" type="ORF">PPL_00199</name>
</gene>
<feature type="compositionally biased region" description="Pro residues" evidence="4">
    <location>
        <begin position="100"/>
        <end position="109"/>
    </location>
</feature>
<dbReference type="GO" id="GO:0008190">
    <property type="term" value="F:eukaryotic initiation factor 4E binding"/>
    <property type="evidence" value="ECO:0007669"/>
    <property type="project" value="InterPro"/>
</dbReference>
<dbReference type="RefSeq" id="XP_020438512.1">
    <property type="nucleotide sequence ID" value="XM_020571238.1"/>
</dbReference>
<dbReference type="InParanoid" id="D3AVT4"/>
<comment type="similarity">
    <text evidence="1">Belongs to the eIF4E-binding protein family.</text>
</comment>
<dbReference type="GO" id="GO:0045947">
    <property type="term" value="P:negative regulation of translational initiation"/>
    <property type="evidence" value="ECO:0007669"/>
    <property type="project" value="InterPro"/>
</dbReference>
<evidence type="ECO:0000313" key="5">
    <source>
        <dbReference type="EMBL" id="EFA86407.1"/>
    </source>
</evidence>
<evidence type="ECO:0000256" key="1">
    <source>
        <dbReference type="ARBA" id="ARBA00005480"/>
    </source>
</evidence>
<dbReference type="InterPro" id="IPR008606">
    <property type="entry name" value="EIF4EBP"/>
</dbReference>
<keyword evidence="3" id="KW-0652">Protein synthesis inhibitor</keyword>
<sequence length="131" mass="14050">MSSASPSTTSTRAIPFPAKDPRHDLMNFSTSLGGSIYGTTPGGTKIKYDRSTLLQIRNSPLSKTPPPELAGIIEVLNKPQHAHQQQQQPKSPQVKSQKPPTAPVQPPQQQPESTAQKTASTAKTNEEAGKI</sequence>
<dbReference type="STRING" id="670386.D3AVT4"/>
<accession>D3AVT4</accession>
<feature type="compositionally biased region" description="Low complexity" evidence="4">
    <location>
        <begin position="1"/>
        <end position="11"/>
    </location>
</feature>
<proteinExistence type="inferred from homology"/>
<comment type="caution">
    <text evidence="5">The sequence shown here is derived from an EMBL/GenBank/DDBJ whole genome shotgun (WGS) entry which is preliminary data.</text>
</comment>
<evidence type="ECO:0000256" key="4">
    <source>
        <dbReference type="SAM" id="MobiDB-lite"/>
    </source>
</evidence>
<dbReference type="Proteomes" id="UP000001396">
    <property type="component" value="Unassembled WGS sequence"/>
</dbReference>
<dbReference type="GeneID" id="31355733"/>
<reference evidence="5 6" key="1">
    <citation type="journal article" date="2011" name="Genome Res.">
        <title>Phylogeny-wide analysis of social amoeba genomes highlights ancient origins for complex intercellular communication.</title>
        <authorList>
            <person name="Heidel A.J."/>
            <person name="Lawal H.M."/>
            <person name="Felder M."/>
            <person name="Schilde C."/>
            <person name="Helps N.R."/>
            <person name="Tunggal B."/>
            <person name="Rivero F."/>
            <person name="John U."/>
            <person name="Schleicher M."/>
            <person name="Eichinger L."/>
            <person name="Platzer M."/>
            <person name="Noegel A.A."/>
            <person name="Schaap P."/>
            <person name="Gloeckner G."/>
        </authorList>
    </citation>
    <scope>NUCLEOTIDE SEQUENCE [LARGE SCALE GENOMIC DNA]</scope>
    <source>
        <strain evidence="6">ATCC 26659 / Pp 5 / PN500</strain>
    </source>
</reference>
<dbReference type="PANTHER" id="PTHR12669:SF12">
    <property type="entry name" value="EUKARYOTIC TRANSLATION INITIATION FACTOR 4E-BINDING PROTEIN"/>
    <property type="match status" value="1"/>
</dbReference>
<dbReference type="Pfam" id="PF05456">
    <property type="entry name" value="eIF_4EBP"/>
    <property type="match status" value="1"/>
</dbReference>
<evidence type="ECO:0000256" key="3">
    <source>
        <dbReference type="ARBA" id="ARBA00023193"/>
    </source>
</evidence>
<name>D3AVT4_HETP5</name>
<feature type="compositionally biased region" description="Low complexity" evidence="4">
    <location>
        <begin position="78"/>
        <end position="99"/>
    </location>
</feature>
<keyword evidence="6" id="KW-1185">Reference proteome</keyword>
<dbReference type="EMBL" id="ADBJ01000002">
    <property type="protein sequence ID" value="EFA86407.1"/>
    <property type="molecule type" value="Genomic_DNA"/>
</dbReference>
<dbReference type="GO" id="GO:0005737">
    <property type="term" value="C:cytoplasm"/>
    <property type="evidence" value="ECO:0007669"/>
    <property type="project" value="TreeGrafter"/>
</dbReference>
<evidence type="ECO:0000313" key="6">
    <source>
        <dbReference type="Proteomes" id="UP000001396"/>
    </source>
</evidence>
<feature type="region of interest" description="Disordered" evidence="4">
    <location>
        <begin position="1"/>
        <end position="46"/>
    </location>
</feature>
<feature type="compositionally biased region" description="Low complexity" evidence="4">
    <location>
        <begin position="110"/>
        <end position="123"/>
    </location>
</feature>
<protein>
    <submittedName>
        <fullName evidence="5">4E-binding protein</fullName>
    </submittedName>
</protein>
<dbReference type="FunCoup" id="D3AVT4">
    <property type="interactions" value="25"/>
</dbReference>
<dbReference type="PANTHER" id="PTHR12669">
    <property type="entry name" value="EUKARYOTIC TRANSLATION INITIATION FACTOR 4E-BINDING PROTEIN"/>
    <property type="match status" value="1"/>
</dbReference>
<keyword evidence="2" id="KW-0810">Translation regulation</keyword>
<organism evidence="5 6">
    <name type="scientific">Heterostelium pallidum (strain ATCC 26659 / Pp 5 / PN500)</name>
    <name type="common">Cellular slime mold</name>
    <name type="synonym">Polysphondylium pallidum</name>
    <dbReference type="NCBI Taxonomy" id="670386"/>
    <lineage>
        <taxon>Eukaryota</taxon>
        <taxon>Amoebozoa</taxon>
        <taxon>Evosea</taxon>
        <taxon>Eumycetozoa</taxon>
        <taxon>Dictyostelia</taxon>
        <taxon>Acytosteliales</taxon>
        <taxon>Acytosteliaceae</taxon>
        <taxon>Heterostelium</taxon>
    </lineage>
</organism>
<evidence type="ECO:0000256" key="2">
    <source>
        <dbReference type="ARBA" id="ARBA00022845"/>
    </source>
</evidence>
<feature type="region of interest" description="Disordered" evidence="4">
    <location>
        <begin position="78"/>
        <end position="131"/>
    </location>
</feature>
<dbReference type="AlphaFoldDB" id="D3AVT4"/>